<dbReference type="Gene3D" id="3.40.50.20">
    <property type="match status" value="1"/>
</dbReference>
<comment type="caution">
    <text evidence="3">The sequence shown here is derived from an EMBL/GenBank/DDBJ whole genome shotgun (WGS) entry which is preliminary data.</text>
</comment>
<dbReference type="PANTHER" id="PTHR39962:SF1">
    <property type="entry name" value="LPXI FAMILY PROTEIN"/>
    <property type="match status" value="1"/>
</dbReference>
<feature type="domain" description="LpxI C-terminal" evidence="1">
    <location>
        <begin position="148"/>
        <end position="279"/>
    </location>
</feature>
<dbReference type="Pfam" id="PF17930">
    <property type="entry name" value="LpxI_N"/>
    <property type="match status" value="1"/>
</dbReference>
<dbReference type="InterPro" id="IPR053174">
    <property type="entry name" value="LpxI"/>
</dbReference>
<evidence type="ECO:0000259" key="2">
    <source>
        <dbReference type="Pfam" id="PF17930"/>
    </source>
</evidence>
<evidence type="ECO:0000313" key="3">
    <source>
        <dbReference type="EMBL" id="CAG7590231.1"/>
    </source>
</evidence>
<keyword evidence="4" id="KW-1185">Reference proteome</keyword>
<dbReference type="Pfam" id="PF06230">
    <property type="entry name" value="LpxI_C"/>
    <property type="match status" value="1"/>
</dbReference>
<dbReference type="AlphaFoldDB" id="A0A8S4C3M8"/>
<proteinExistence type="predicted"/>
<name>A0A8S4C3M8_9ACAR</name>
<reference evidence="3" key="1">
    <citation type="submission" date="2021-06" db="EMBL/GenBank/DDBJ databases">
        <authorList>
            <person name="Nardi T."/>
            <person name="Nardi T."/>
        </authorList>
    </citation>
    <scope>NUCLEOTIDE SEQUENCE</scope>
</reference>
<dbReference type="Proteomes" id="UP000837675">
    <property type="component" value="Unassembled WGS sequence"/>
</dbReference>
<gene>
    <name evidence="3" type="ORF">MHYMCMPASI_00271</name>
</gene>
<dbReference type="PANTHER" id="PTHR39962">
    <property type="entry name" value="BLL4848 PROTEIN"/>
    <property type="match status" value="1"/>
</dbReference>
<dbReference type="InterPro" id="IPR041255">
    <property type="entry name" value="LpxI_N"/>
</dbReference>
<evidence type="ECO:0000259" key="1">
    <source>
        <dbReference type="Pfam" id="PF06230"/>
    </source>
</evidence>
<evidence type="ECO:0000313" key="4">
    <source>
        <dbReference type="Proteomes" id="UP000837675"/>
    </source>
</evidence>
<protein>
    <submittedName>
        <fullName evidence="3">LpxI family protein</fullName>
    </submittedName>
</protein>
<dbReference type="EMBL" id="CAJVAF010000092">
    <property type="protein sequence ID" value="CAG7590231.1"/>
    <property type="molecule type" value="Genomic_DNA"/>
</dbReference>
<accession>A0A8S4C3M8</accession>
<dbReference type="Gene3D" id="3.40.140.80">
    <property type="match status" value="1"/>
</dbReference>
<dbReference type="InterPro" id="IPR043167">
    <property type="entry name" value="LpxI_C_sf"/>
</dbReference>
<organism evidence="3 4">
    <name type="scientific">Hyalomma marginatum</name>
    <dbReference type="NCBI Taxonomy" id="34627"/>
    <lineage>
        <taxon>Eukaryota</taxon>
        <taxon>Metazoa</taxon>
        <taxon>Ecdysozoa</taxon>
        <taxon>Arthropoda</taxon>
        <taxon>Chelicerata</taxon>
        <taxon>Arachnida</taxon>
        <taxon>Acari</taxon>
        <taxon>Parasitiformes</taxon>
        <taxon>Ixodida</taxon>
        <taxon>Ixodoidea</taxon>
        <taxon>Ixodidae</taxon>
        <taxon>Hyalomminae</taxon>
        <taxon>Hyalomma</taxon>
    </lineage>
</organism>
<dbReference type="InterPro" id="IPR010415">
    <property type="entry name" value="LpxI_C"/>
</dbReference>
<sequence length="282" mass="30728">MSPNRTANNLLDVKKIAVIAGRGWLPKHVLEGCIEKGIGCEIIAIEDQFSKEIFEGKSYYTFPMHAIGKIINKIKSLGIKHIVLAGTVKRAGITKLLLDLKGAKLLTMIMKAGLNDDAILRTVIAFLESEGFTIIPPEKLATSIIVQSGLLTKTKPNPAAFADIKKGTEILKAVANFDVGQALVIQNGLVLGVEAAEGTDELIRRCGLIQQKDEEMCILIKICKPNQDKRIDLPCIGQETIKNLYRYNFKGVALEAGSALILNKEETLAEADKLGIFIYGIS</sequence>
<feature type="domain" description="LpxI N-terminal" evidence="2">
    <location>
        <begin position="15"/>
        <end position="143"/>
    </location>
</feature>